<proteinExistence type="predicted"/>
<dbReference type="EMBL" id="CM041536">
    <property type="protein sequence ID" value="KAI3371613.1"/>
    <property type="molecule type" value="Genomic_DNA"/>
</dbReference>
<dbReference type="Proteomes" id="UP000831701">
    <property type="component" value="Chromosome 6"/>
</dbReference>
<protein>
    <submittedName>
        <fullName evidence="1">Uncharacterized protein</fullName>
    </submittedName>
</protein>
<reference evidence="1" key="1">
    <citation type="submission" date="2022-04" db="EMBL/GenBank/DDBJ databases">
        <title>Jade perch genome.</title>
        <authorList>
            <person name="Chao B."/>
        </authorList>
    </citation>
    <scope>NUCLEOTIDE SEQUENCE</scope>
    <source>
        <strain evidence="1">CB-2022</strain>
    </source>
</reference>
<evidence type="ECO:0000313" key="1">
    <source>
        <dbReference type="EMBL" id="KAI3371613.1"/>
    </source>
</evidence>
<accession>A0ACB8WUU1</accession>
<gene>
    <name evidence="1" type="ORF">L3Q82_024176</name>
</gene>
<comment type="caution">
    <text evidence="1">The sequence shown here is derived from an EMBL/GenBank/DDBJ whole genome shotgun (WGS) entry which is preliminary data.</text>
</comment>
<keyword evidence="2" id="KW-1185">Reference proteome</keyword>
<evidence type="ECO:0000313" key="2">
    <source>
        <dbReference type="Proteomes" id="UP000831701"/>
    </source>
</evidence>
<sequence length="3151" mass="349800">MKKMAPRQSWTRIIITLLSLFSLILCSSVAEVPEEEGFSAEAWLRRFGYLSQVSRQMSTMQSSQILSKAISDMQRFYGLEVTGEMDAATVAVMRRPRCGLPDRKVSEMDDGARKKRYALTGQQWDKDHITYSIMNQHIPSSLGEERTYDAIRKAFDMWRRVTPLTFEELPAENNININGSKAELADILLLFASGFHGDMSLFDGEGGSLAHAYYPGPGIGGDTHFDADEPWTLDNQNPAGVDLFLVAVHELGHALGLEHSDNPSATMAPFYQWIHTHNFTLHEDDIKGIQYIYGPPLITHAPPTSPPAPDDDPGHDSPTSASPPEDEPTSASPTAPPPESPNPTTGGPHSPAQPEPSPSPTSPPVHPTDPQPEPEPVTPHVRKDAPPPPPPPPPRPPAPPRPPKLPDNQAPNICDGDFDTVTMLRGEMFVFKGRWFWRVRRNRVLDNYPMPISVFWIGLPSDIDAAYERHDGKFVFFKDDRYWVFREADVLPGYPQPLREYGQGVPAHKIDTAIWWEPNGYTYFFSGDRYWRYNEETRTTDRDFPKPNSRWGSFPPSPKGAFLSDDGAYTYFYKGSSYWRFDNRRTEADKGYPRSILKDFMGCVGVPDPKPDIDTEQEPKDTPVHPSDRGQDEHKETDTGRGEDTDKRGDQPSKPDSTDEEEVNVVVTVADNESKVMTLIMVIVPLVLILCILILIYAILRTLQNKETPRALVHCKRSLQDWVVQLIPLAPGARCGNPSRPVLAVAHSGSPHHRHAETPVDTQVRRTSHSVERHTDTFLFIYSQAQTGVLGWLSNGFVSSLPQPTNSPRLSRANSDAKVSVSGVIGWVTQGLTKVLPQPDDKYKETNCCENEEHTEVYEVATMPDYDPLPHIPVVELVSEEEVSEVERLPPQFPPNIFYIELCVFLFSPVLSPPPESLSGISLDTDSKASGVVGWFVSGLGLKMPQPAIPPKDDAEGPAQVLQKDIKNNIHQHVQCQPHLLLLTHKPPPCRSFGQTQTRHGAREDVESDNEGQNKHEDRSKAAPPSTSLTPPSPAAQRQQEAAQQTQSDSLQVQKCGDAKNPEPHPSESVTKTSLEDAETQTGRWTPFIESIKKEAEGVALATMEERLLQERMEMARMAEEVARQTAEMAIRQMASEGQSIRLSLGSQELLEEPEAELPVPQDEQSDEDQSKAAEWEWSSLKVETDGLMHHLSVTLSPVLSCREEPSLSEETQREETEEPPIEEPEPKEEAEQTSPSPPPSPEPVKTTEPDPEPDPESEPETKTQEANTKAEPVTKQPQKAEEDGQSANSDKAGEKEEDATGDGCGAPVSCDALKSCLMRIPHTSECLGNINAFFKENGISAPKIPPMPKLPTQLSDVTKHLPSLPPELRQELSQIRLTQVPRNIGQTLTELLPKSSEGSIGPTLSGLSQSFANVPQKLSQIPSLTQQYFLNLRSRSPSPSSPNGSALELPNVPSYPRLPPIVSPPSKQLNSLSRQLSGLSNPAFFIEDDISAIRPAESSSLSLRPAVNVEDVDSDHERGREAGAGGGGGGREEQSNIPQILTPQDAYHQLTTLTVPVTPSGGRQSRRLQSQSEDDDDEGSIPVRAWPSQSSLHSPDDILKERPASSASQTSTVVNERLQELVKMFKERTEKAKEKLIDPDSSDEDSIIPSPPQAPAPGAQPADGGEKEAQAGPSGGGGGVEEGEAEEEKSSRCCKTPRWIRACVHYRFPASIDPFTNLMYVLWMLLVSLAWNWNAWFIPVRWAFPYQTPDNIYYWLLTDYLCDLIYILDITIFQPRLQFVRGGDIVCDKKEMRKNYMKTKRFKFDVASLVPLELFYFITGINPLLRLPRLLKINSFFEFNERLEAILTKAYIYRVIRTTTYLLYCLHCNACLYYWCSDFKGLGSTKWVYNGEGNSYIRCYYFAVKTLITIGGLPYPTTLFEIIFQLINYFIGVFVFSIMIGQMRDVVGAATAGQTYYRMCMDNTIKYMSSYRIPKDVQNRVKTWYNYTWQSQGMLDEQELLTQLPDKMRLDIAVDVNYSIVSKVPLFQGCDRQMIFDMLKSLRSVVYLPGDYVCKKGEVGREMYIIKAGEVQVVGGPDGKTVFVTLRAGSVFGEISLLAVGGGNRRTANVIAHGFANLFILDKKDLNEILVHYPESKKLLRKKARKMLTKGKKPEPKEEAKDPPQVPAAPARQETPRLLRAALEMQERSSGLKGVLAKVKEKTIKSSISLQPSISSSLPPPSPTSSSGPDREVDSPSPTSRPVSHCCNSNAHSDVDEMPNQREEGISEDEGNEVGGDRRSCEVEDTGAPELPVELTDRNDSLVPGGRGSRVPLQLFCEPRCSMGSEETGRSCDGGGSPMANRSQVTGQTKSGSQDPRELLSCLWRLKQDARKEASGTPDLVCRSWYSASQDLRFQVTYEDQSVGLRVGSEGEEKSLCNIAWRLGTPLVWQTRVVVPLRKSQWGIEVPRGITLGYTLSLESGGGGEQVLGGPPWWLGSSVRSVRGRGRRSLAEEDDWREELRGFGFCSSLRVCSVRRWLAVPRLERCSRRMTGGGLRGGRHREDRDRPLEKACSGGHVSRGGLMDCLSAGLGTPGSRPPRGPPPPEELEEVSGVGLCLGSKLESLALPGSSITEASLLALLPRLTSLRRLDLRGLDSLFMSGAFLSREEHRQQVKSALSGLEELDLSDLRYLSDLTFNRLTGCTPRLRRLSLAGCHIAFEFDPYRGCPVGAVEDSSALLSLRNLRRLLTEQKSTLVVLDLSRTSITPESLRTIAQVQDLALEELCLHGCKELTDYSVEVLVKHQPSLQRIDISACTELTNRSVEAIARSLKSLTHLSLSRDWRITEKGLADLLSVPSLRSLDLSECLHVSGTEIVKGLTGSRAARAQLKTLSLKSCTYLRDLAVFSLMQLLGDTLHELDLTSCVNVTDLSVRAIATYLQKLVVLRLGWCKEVTDWGLLGMVETTKCEPDDEAGDKGPRFTRTFGNMGFFKPPRMPFEERPKLVTQNDLEQFKQQPGASLLALSRLQELDLSGCPKLTDSSITQVVRYPDLHRLSLSMLPEITDASLASVAWHCRSLTSLALSHCPGISDRGVAQAAPYLHRLQHLYLSGCNNITDRSLFLLVQHCTRLRTLDISRCKNISITTVDLLQSQLPFLENVHYKFIGGTDLTLTF</sequence>
<name>A0ACB8WUU1_9TELE</name>
<organism evidence="1 2">
    <name type="scientific">Scortum barcoo</name>
    <name type="common">barcoo grunter</name>
    <dbReference type="NCBI Taxonomy" id="214431"/>
    <lineage>
        <taxon>Eukaryota</taxon>
        <taxon>Metazoa</taxon>
        <taxon>Chordata</taxon>
        <taxon>Craniata</taxon>
        <taxon>Vertebrata</taxon>
        <taxon>Euteleostomi</taxon>
        <taxon>Actinopterygii</taxon>
        <taxon>Neopterygii</taxon>
        <taxon>Teleostei</taxon>
        <taxon>Neoteleostei</taxon>
        <taxon>Acanthomorphata</taxon>
        <taxon>Eupercaria</taxon>
        <taxon>Centrarchiformes</taxon>
        <taxon>Terapontoidei</taxon>
        <taxon>Terapontidae</taxon>
        <taxon>Scortum</taxon>
    </lineage>
</organism>